<proteinExistence type="predicted"/>
<feature type="compositionally biased region" description="Basic and acidic residues" evidence="1">
    <location>
        <begin position="308"/>
        <end position="327"/>
    </location>
</feature>
<feature type="region of interest" description="Disordered" evidence="1">
    <location>
        <begin position="1"/>
        <end position="35"/>
    </location>
</feature>
<name>A0ABP6M4X2_9ACTN</name>
<accession>A0ABP6M4X2</accession>
<evidence type="ECO:0000313" key="2">
    <source>
        <dbReference type="EMBL" id="GAA3077970.1"/>
    </source>
</evidence>
<evidence type="ECO:0000256" key="1">
    <source>
        <dbReference type="SAM" id="MobiDB-lite"/>
    </source>
</evidence>
<dbReference type="Proteomes" id="UP001501532">
    <property type="component" value="Unassembled WGS sequence"/>
</dbReference>
<keyword evidence="3" id="KW-1185">Reference proteome</keyword>
<reference evidence="3" key="1">
    <citation type="journal article" date="2019" name="Int. J. Syst. Evol. Microbiol.">
        <title>The Global Catalogue of Microorganisms (GCM) 10K type strain sequencing project: providing services to taxonomists for standard genome sequencing and annotation.</title>
        <authorList>
            <consortium name="The Broad Institute Genomics Platform"/>
            <consortium name="The Broad Institute Genome Sequencing Center for Infectious Disease"/>
            <person name="Wu L."/>
            <person name="Ma J."/>
        </authorList>
    </citation>
    <scope>NUCLEOTIDE SEQUENCE [LARGE SCALE GENOMIC DNA]</scope>
    <source>
        <strain evidence="3">JCM 9091</strain>
    </source>
</reference>
<feature type="compositionally biased region" description="Basic and acidic residues" evidence="1">
    <location>
        <begin position="276"/>
        <end position="298"/>
    </location>
</feature>
<dbReference type="EMBL" id="BAAAUF010000102">
    <property type="protein sequence ID" value="GAA3077970.1"/>
    <property type="molecule type" value="Genomic_DNA"/>
</dbReference>
<comment type="caution">
    <text evidence="2">The sequence shown here is derived from an EMBL/GenBank/DDBJ whole genome shotgun (WGS) entry which is preliminary data.</text>
</comment>
<feature type="compositionally biased region" description="Polar residues" evidence="1">
    <location>
        <begin position="350"/>
        <end position="362"/>
    </location>
</feature>
<feature type="region of interest" description="Disordered" evidence="1">
    <location>
        <begin position="220"/>
        <end position="391"/>
    </location>
</feature>
<gene>
    <name evidence="2" type="ORF">GCM10010448_69950</name>
</gene>
<evidence type="ECO:0000313" key="3">
    <source>
        <dbReference type="Proteomes" id="UP001501532"/>
    </source>
</evidence>
<dbReference type="RefSeq" id="WP_234517326.1">
    <property type="nucleotide sequence ID" value="NZ_BAAAUF010000102.1"/>
</dbReference>
<feature type="compositionally biased region" description="Basic and acidic residues" evidence="1">
    <location>
        <begin position="334"/>
        <end position="349"/>
    </location>
</feature>
<protein>
    <submittedName>
        <fullName evidence="2">Uncharacterized protein</fullName>
    </submittedName>
</protein>
<organism evidence="2 3">
    <name type="scientific">Streptomyces glomeratus</name>
    <dbReference type="NCBI Taxonomy" id="284452"/>
    <lineage>
        <taxon>Bacteria</taxon>
        <taxon>Bacillati</taxon>
        <taxon>Actinomycetota</taxon>
        <taxon>Actinomycetes</taxon>
        <taxon>Kitasatosporales</taxon>
        <taxon>Streptomycetaceae</taxon>
        <taxon>Streptomyces</taxon>
    </lineage>
</organism>
<feature type="compositionally biased region" description="Basic and acidic residues" evidence="1">
    <location>
        <begin position="235"/>
        <end position="247"/>
    </location>
</feature>
<sequence length="391" mass="42588">MTSGRRAREARKKRASFAGREQYSGNDEPKTADMQPWKFTASDIPKIAAGALDAPAILKSINEKLLPAVEEELERVAETLGALLEGKEAEGDPVGAIRAELMRRVLPQISDSVRSGVMEGMRTRQMHLAQLAAIHRQTLESKSLRVVLARIDHELSRAGLEIVGKADDHSQFNVVEDPPGAMSSGPVAYEVAAPAYVDRESGKLVERGWLRAVPKNSVPVPVAEKMKPGQKRRATHTETGDKQKKDLNGGPGGSPHKKKVHRGQAPGVQQESSDLPVREIAIRDRGEAGDGNVEDRQVAETSSASFHSEMKKSVDPSRSRPRGKESEQGTMSPRSKESRDRQVPEEGSRGDSSSPTGSQDMTTGGRAQKKTSYRQSLRAAASKQMNQRGKR</sequence>